<protein>
    <submittedName>
        <fullName evidence="2">Uncharacterized protein</fullName>
    </submittedName>
</protein>
<dbReference type="HOGENOM" id="CLU_134461_0_0_11"/>
<proteinExistence type="predicted"/>
<dbReference type="AlphaFoldDB" id="D6XBF3"/>
<keyword evidence="3" id="KW-1185">Reference proteome</keyword>
<feature type="region of interest" description="Disordered" evidence="1">
    <location>
        <begin position="118"/>
        <end position="141"/>
    </location>
</feature>
<dbReference type="Proteomes" id="UP000002785">
    <property type="component" value="Chromosome"/>
</dbReference>
<evidence type="ECO:0000313" key="3">
    <source>
        <dbReference type="Proteomes" id="UP000002785"/>
    </source>
</evidence>
<gene>
    <name evidence="2" type="ORF">SSEG_11007</name>
</gene>
<evidence type="ECO:0000313" key="2">
    <source>
        <dbReference type="EMBL" id="EFH28763.1"/>
    </source>
</evidence>
<organism evidence="2 3">
    <name type="scientific">Streptomyces sviceus (strain ATCC 29083 / DSM 924 / JCM 4929 / NBRC 13980 / NCIMB 11184 / NRRL 5439 / UC 5370)</name>
    <dbReference type="NCBI Taxonomy" id="463191"/>
    <lineage>
        <taxon>Bacteria</taxon>
        <taxon>Bacillati</taxon>
        <taxon>Actinomycetota</taxon>
        <taxon>Actinomycetes</taxon>
        <taxon>Kitasatosporales</taxon>
        <taxon>Streptomycetaceae</taxon>
        <taxon>Streptomyces</taxon>
    </lineage>
</organism>
<name>D6XBF3_STRX2</name>
<sequence length="141" mass="15210">MPTPSNDGEGSAVMFRSDRTFRVWRYGIGHSQLLLRAVPDGVETACLDLLFEGVSAMQLVQQYKAIELCSASKAEAEEILGFSGISASGRELHLPVVLRSRSGSGFVLCRSVTAARGGEDPVGSDFDSDDRSVIWSSRPQT</sequence>
<dbReference type="EMBL" id="CM000951">
    <property type="protein sequence ID" value="EFH28763.1"/>
    <property type="molecule type" value="Genomic_DNA"/>
</dbReference>
<reference evidence="2" key="1">
    <citation type="submission" date="2009-10" db="EMBL/GenBank/DDBJ databases">
        <title>The genome sequence of Streptomyces sviceus strain ATCC 29083.</title>
        <authorList>
            <consortium name="The Broad Institute Genome Sequencing Platform"/>
            <consortium name="Broad Institute Microbial Sequencing Center"/>
            <person name="Fischbach M."/>
            <person name="Godfrey P."/>
            <person name="Ward D."/>
            <person name="Young S."/>
            <person name="Zeng Q."/>
            <person name="Koehrsen M."/>
            <person name="Alvarado L."/>
            <person name="Berlin A.M."/>
            <person name="Bochicchio J."/>
            <person name="Borenstein D."/>
            <person name="Chapman S.B."/>
            <person name="Chen Z."/>
            <person name="Engels R."/>
            <person name="Freedman E."/>
            <person name="Gellesch M."/>
            <person name="Goldberg J."/>
            <person name="Griggs A."/>
            <person name="Gujja S."/>
            <person name="Heilman E.R."/>
            <person name="Heiman D.I."/>
            <person name="Hepburn T.A."/>
            <person name="Howarth C."/>
            <person name="Jen D."/>
            <person name="Larson L."/>
            <person name="Lewis B."/>
            <person name="Mehta T."/>
            <person name="Park D."/>
            <person name="Pearson M."/>
            <person name="Richards J."/>
            <person name="Roberts A."/>
            <person name="Saif S."/>
            <person name="Shea T.D."/>
            <person name="Shenoy N."/>
            <person name="Sisk P."/>
            <person name="Stolte C."/>
            <person name="Sykes S.N."/>
            <person name="Thomson T."/>
            <person name="Walk T."/>
            <person name="White J."/>
            <person name="Yandava C."/>
            <person name="Straight P."/>
            <person name="Clardy J."/>
            <person name="Hung D."/>
            <person name="Kolter R."/>
            <person name="Mekalanos J."/>
            <person name="Walker S."/>
            <person name="Walsh C.T."/>
            <person name="Wieland-Brown L.C."/>
            <person name="Haas B."/>
            <person name="Nusbaum C."/>
            <person name="Birren B."/>
        </authorList>
    </citation>
    <scope>NUCLEOTIDE SEQUENCE [LARGE SCALE GENOMIC DNA]</scope>
    <source>
        <strain evidence="2">ATCC 29083</strain>
    </source>
</reference>
<evidence type="ECO:0000256" key="1">
    <source>
        <dbReference type="SAM" id="MobiDB-lite"/>
    </source>
</evidence>
<accession>D6XBF3</accession>
<dbReference type="eggNOG" id="ENOG5031WW5">
    <property type="taxonomic scope" value="Bacteria"/>
</dbReference>